<sequence>MNRDLKDRAGRPLNPVVSDWAVETREGKMDRREFLALASAFGATAATAYGMLGMSAPAAAQGTPKKGGTLKVSMSVRRVVDPRIFDWSEMGNVARQFCENLVSYTSSYTFEPALLEGWEVNSDATEYVLKVRKGVTWTNGDEFNADDVVYNIERWCEKEVEGNSMAGRMATLIDANTNKALAGAITKVDSHTVKLTLPKPDISIIPGMADYPALIVHRDFDKNGADLSKNPVGTGAFELDKLEVGVSARCVRRTNGKWWGGEAYLDAIEWTDYGTDPAAEVAAFEAGDVHTNYQTTADFVEILDSLDLKKSEAVTAATIVARMNIANKPYDDQRVRQALQLAVDNSVVLQIGYGNAGTPAENHHVGPMHPEYAKLPAIKRDPDAAKKLLADAGAADFEHELISIDDDWRKNTTDAIAAQIRDAGIKIKRTIIPSSSFWNNWTKYPFSTTNWNMRPLGVQVLALAYRSGEAWNEAGWSNEEFDKKLDQALAIADADKRREVMAELEKLLQDSGIIIQPYWRSLYKHMAEEVQGDSMHPTFEMHFNKVWLDA</sequence>
<feature type="domain" description="Solute-binding protein family 5" evidence="6">
    <location>
        <begin position="110"/>
        <end position="456"/>
    </location>
</feature>
<keyword evidence="5" id="KW-1133">Transmembrane helix</keyword>
<evidence type="ECO:0000313" key="7">
    <source>
        <dbReference type="EMBL" id="UUX50751.1"/>
    </source>
</evidence>
<keyword evidence="5" id="KW-0812">Transmembrane</keyword>
<dbReference type="AlphaFoldDB" id="A0A9J7ATV8"/>
<dbReference type="PIRSF" id="PIRSF002741">
    <property type="entry name" value="MppA"/>
    <property type="match status" value="1"/>
</dbReference>
<comment type="similarity">
    <text evidence="2">Belongs to the bacterial solute-binding protein 5 family.</text>
</comment>
<dbReference type="Pfam" id="PF00496">
    <property type="entry name" value="SBP_bac_5"/>
    <property type="match status" value="1"/>
</dbReference>
<dbReference type="GO" id="GO:0030288">
    <property type="term" value="C:outer membrane-bounded periplasmic space"/>
    <property type="evidence" value="ECO:0007669"/>
    <property type="project" value="UniProtKB-ARBA"/>
</dbReference>
<evidence type="ECO:0000256" key="4">
    <source>
        <dbReference type="ARBA" id="ARBA00022729"/>
    </source>
</evidence>
<keyword evidence="3" id="KW-0813">Transport</keyword>
<evidence type="ECO:0000256" key="5">
    <source>
        <dbReference type="SAM" id="Phobius"/>
    </source>
</evidence>
<evidence type="ECO:0000313" key="8">
    <source>
        <dbReference type="Proteomes" id="UP001060336"/>
    </source>
</evidence>
<dbReference type="GO" id="GO:1904680">
    <property type="term" value="F:peptide transmembrane transporter activity"/>
    <property type="evidence" value="ECO:0007669"/>
    <property type="project" value="TreeGrafter"/>
</dbReference>
<proteinExistence type="inferred from homology"/>
<dbReference type="RefSeq" id="WP_257769976.1">
    <property type="nucleotide sequence ID" value="NZ_CP102480.1"/>
</dbReference>
<evidence type="ECO:0000256" key="1">
    <source>
        <dbReference type="ARBA" id="ARBA00004418"/>
    </source>
</evidence>
<dbReference type="PANTHER" id="PTHR30290">
    <property type="entry name" value="PERIPLASMIC BINDING COMPONENT OF ABC TRANSPORTER"/>
    <property type="match status" value="1"/>
</dbReference>
<protein>
    <submittedName>
        <fullName evidence="7">ABC transporter substrate-binding protein</fullName>
    </submittedName>
</protein>
<name>A0A9J7ATV8_9PROT</name>
<dbReference type="PROSITE" id="PS51318">
    <property type="entry name" value="TAT"/>
    <property type="match status" value="1"/>
</dbReference>
<evidence type="ECO:0000259" key="6">
    <source>
        <dbReference type="Pfam" id="PF00496"/>
    </source>
</evidence>
<dbReference type="InterPro" id="IPR039424">
    <property type="entry name" value="SBP_5"/>
</dbReference>
<dbReference type="KEGG" id="naci:NUH88_03405"/>
<dbReference type="SUPFAM" id="SSF53850">
    <property type="entry name" value="Periplasmic binding protein-like II"/>
    <property type="match status" value="1"/>
</dbReference>
<dbReference type="InterPro" id="IPR000914">
    <property type="entry name" value="SBP_5_dom"/>
</dbReference>
<keyword evidence="5" id="KW-0472">Membrane</keyword>
<dbReference type="CDD" id="cd08503">
    <property type="entry name" value="PBP2_NikA_DppA_OppA_like_17"/>
    <property type="match status" value="1"/>
</dbReference>
<gene>
    <name evidence="7" type="ORF">NUH88_03405</name>
</gene>
<dbReference type="InterPro" id="IPR030678">
    <property type="entry name" value="Peptide/Ni-bd"/>
</dbReference>
<dbReference type="Proteomes" id="UP001060336">
    <property type="component" value="Chromosome"/>
</dbReference>
<keyword evidence="8" id="KW-1185">Reference proteome</keyword>
<comment type="subcellular location">
    <subcellularLocation>
        <location evidence="1">Periplasm</location>
    </subcellularLocation>
</comment>
<evidence type="ECO:0000256" key="2">
    <source>
        <dbReference type="ARBA" id="ARBA00005695"/>
    </source>
</evidence>
<dbReference type="Gene3D" id="3.90.76.10">
    <property type="entry name" value="Dipeptide-binding Protein, Domain 1"/>
    <property type="match status" value="1"/>
</dbReference>
<reference evidence="7" key="1">
    <citation type="submission" date="2022-08" db="EMBL/GenBank/DDBJ databases">
        <title>Nisaea acidiphila sp. nov., isolated from a marine algal debris and emended description of the genus Nisaea Urios et al. 2008.</title>
        <authorList>
            <person name="Kwon K."/>
        </authorList>
    </citation>
    <scope>NUCLEOTIDE SEQUENCE</scope>
    <source>
        <strain evidence="7">MEBiC11861</strain>
    </source>
</reference>
<evidence type="ECO:0000256" key="3">
    <source>
        <dbReference type="ARBA" id="ARBA00022448"/>
    </source>
</evidence>
<dbReference type="PANTHER" id="PTHR30290:SF10">
    <property type="entry name" value="PERIPLASMIC OLIGOPEPTIDE-BINDING PROTEIN-RELATED"/>
    <property type="match status" value="1"/>
</dbReference>
<dbReference type="Gene3D" id="3.40.190.10">
    <property type="entry name" value="Periplasmic binding protein-like II"/>
    <property type="match status" value="1"/>
</dbReference>
<dbReference type="Gene3D" id="3.10.105.10">
    <property type="entry name" value="Dipeptide-binding Protein, Domain 3"/>
    <property type="match status" value="1"/>
</dbReference>
<dbReference type="GO" id="GO:0015833">
    <property type="term" value="P:peptide transport"/>
    <property type="evidence" value="ECO:0007669"/>
    <property type="project" value="TreeGrafter"/>
</dbReference>
<dbReference type="EMBL" id="CP102480">
    <property type="protein sequence ID" value="UUX50751.1"/>
    <property type="molecule type" value="Genomic_DNA"/>
</dbReference>
<dbReference type="GO" id="GO:0043190">
    <property type="term" value="C:ATP-binding cassette (ABC) transporter complex"/>
    <property type="evidence" value="ECO:0007669"/>
    <property type="project" value="InterPro"/>
</dbReference>
<feature type="transmembrane region" description="Helical" evidence="5">
    <location>
        <begin position="34"/>
        <end position="52"/>
    </location>
</feature>
<organism evidence="7 8">
    <name type="scientific">Nisaea acidiphila</name>
    <dbReference type="NCBI Taxonomy" id="1862145"/>
    <lineage>
        <taxon>Bacteria</taxon>
        <taxon>Pseudomonadati</taxon>
        <taxon>Pseudomonadota</taxon>
        <taxon>Alphaproteobacteria</taxon>
        <taxon>Rhodospirillales</taxon>
        <taxon>Thalassobaculaceae</taxon>
        <taxon>Nisaea</taxon>
    </lineage>
</organism>
<dbReference type="InterPro" id="IPR006311">
    <property type="entry name" value="TAT_signal"/>
</dbReference>
<keyword evidence="4" id="KW-0732">Signal</keyword>
<accession>A0A9J7ATV8</accession>